<evidence type="ECO:0000256" key="4">
    <source>
        <dbReference type="ARBA" id="ARBA00023015"/>
    </source>
</evidence>
<feature type="compositionally biased region" description="Gly residues" evidence="12">
    <location>
        <begin position="27"/>
        <end position="40"/>
    </location>
</feature>
<keyword evidence="3" id="KW-0221">Differentiation</keyword>
<evidence type="ECO:0000256" key="3">
    <source>
        <dbReference type="ARBA" id="ARBA00022782"/>
    </source>
</evidence>
<keyword evidence="8" id="KW-0804">Transcription</keyword>
<evidence type="ECO:0000256" key="12">
    <source>
        <dbReference type="SAM" id="MobiDB-lite"/>
    </source>
</evidence>
<reference evidence="15" key="1">
    <citation type="journal article" date="2023" name="GigaByte">
        <title>Genome assembly of the bearded iris, Iris pallida Lam.</title>
        <authorList>
            <person name="Bruccoleri R.E."/>
            <person name="Oakeley E.J."/>
            <person name="Faust A.M.E."/>
            <person name="Altorfer M."/>
            <person name="Dessus-Babus S."/>
            <person name="Burckhardt D."/>
            <person name="Oertli M."/>
            <person name="Naumann U."/>
            <person name="Petersen F."/>
            <person name="Wong J."/>
        </authorList>
    </citation>
    <scope>NUCLEOTIDE SEQUENCE</scope>
    <source>
        <strain evidence="15">GSM-AAB239-AS_SAM_17_03QT</strain>
    </source>
</reference>
<dbReference type="GO" id="GO:0030154">
    <property type="term" value="P:cell differentiation"/>
    <property type="evidence" value="ECO:0007669"/>
    <property type="project" value="UniProtKB-KW"/>
</dbReference>
<dbReference type="InterPro" id="IPR009057">
    <property type="entry name" value="Homeodomain-like_sf"/>
</dbReference>
<proteinExistence type="predicted"/>
<name>A0AAX6HMR8_IRIPA</name>
<evidence type="ECO:0000256" key="7">
    <source>
        <dbReference type="ARBA" id="ARBA00023159"/>
    </source>
</evidence>
<dbReference type="SUPFAM" id="SSF46689">
    <property type="entry name" value="Homeodomain-like"/>
    <property type="match status" value="1"/>
</dbReference>
<evidence type="ECO:0000256" key="6">
    <source>
        <dbReference type="ARBA" id="ARBA00023125"/>
    </source>
</evidence>
<keyword evidence="16" id="KW-1185">Reference proteome</keyword>
<protein>
    <recommendedName>
        <fullName evidence="10">Transcription factor GAMYB</fullName>
    </recommendedName>
    <alternativeName>
        <fullName evidence="11">OsGAMyb</fullName>
    </alternativeName>
</protein>
<keyword evidence="7" id="KW-0010">Activator</keyword>
<keyword evidence="6" id="KW-0238">DNA-binding</keyword>
<accession>A0AAX6HMR8</accession>
<feature type="region of interest" description="Disordered" evidence="12">
    <location>
        <begin position="1"/>
        <end position="41"/>
    </location>
</feature>
<dbReference type="AlphaFoldDB" id="A0AAX6HMR8"/>
<dbReference type="GO" id="GO:0005634">
    <property type="term" value="C:nucleus"/>
    <property type="evidence" value="ECO:0007669"/>
    <property type="project" value="UniProtKB-SubCell"/>
</dbReference>
<dbReference type="Pfam" id="PF00249">
    <property type="entry name" value="Myb_DNA-binding"/>
    <property type="match status" value="2"/>
</dbReference>
<keyword evidence="4" id="KW-0805">Transcription regulation</keyword>
<dbReference type="GO" id="GO:0009555">
    <property type="term" value="P:pollen development"/>
    <property type="evidence" value="ECO:0007669"/>
    <property type="project" value="UniProtKB-ARBA"/>
</dbReference>
<gene>
    <name evidence="15" type="ORF">M6B38_303760</name>
</gene>
<keyword evidence="2" id="KW-0677">Repeat</keyword>
<reference evidence="15" key="2">
    <citation type="submission" date="2023-04" db="EMBL/GenBank/DDBJ databases">
        <authorList>
            <person name="Bruccoleri R.E."/>
            <person name="Oakeley E.J."/>
            <person name="Faust A.-M."/>
            <person name="Dessus-Babus S."/>
            <person name="Altorfer M."/>
            <person name="Burckhardt D."/>
            <person name="Oertli M."/>
            <person name="Naumann U."/>
            <person name="Petersen F."/>
            <person name="Wong J."/>
        </authorList>
    </citation>
    <scope>NUCLEOTIDE SEQUENCE</scope>
    <source>
        <strain evidence="15">GSM-AAB239-AS_SAM_17_03QT</strain>
        <tissue evidence="15">Leaf</tissue>
    </source>
</reference>
<dbReference type="EMBL" id="JANAVB010008197">
    <property type="protein sequence ID" value="KAJ6841941.1"/>
    <property type="molecule type" value="Genomic_DNA"/>
</dbReference>
<dbReference type="GO" id="GO:0003677">
    <property type="term" value="F:DNA binding"/>
    <property type="evidence" value="ECO:0007669"/>
    <property type="project" value="UniProtKB-KW"/>
</dbReference>
<comment type="caution">
    <text evidence="15">The sequence shown here is derived from an EMBL/GenBank/DDBJ whole genome shotgun (WGS) entry which is preliminary data.</text>
</comment>
<dbReference type="PANTHER" id="PTHR47995">
    <property type="entry name" value="TRANSCRIPTION FACTOR MYB33-RELATED"/>
    <property type="match status" value="1"/>
</dbReference>
<feature type="domain" description="HTH myb-type" evidence="14">
    <location>
        <begin position="37"/>
        <end position="89"/>
    </location>
</feature>
<comment type="subcellular location">
    <subcellularLocation>
        <location evidence="1">Nucleus</location>
    </subcellularLocation>
</comment>
<dbReference type="PROSITE" id="PS51294">
    <property type="entry name" value="HTH_MYB"/>
    <property type="match status" value="2"/>
</dbReference>
<dbReference type="FunFam" id="1.10.10.60:FF:000001">
    <property type="entry name" value="MYB-related transcription factor"/>
    <property type="match status" value="1"/>
</dbReference>
<sequence>MSNTTNESDKRMLSKDPVDSPSNNEGSSGGTISGGGGMGLKKGPWTSAEDAILVEYVKKHGEGNWNAVQKHSGLSRCGKSCRLRWANHLRPNLKKGAFTAEEEQMIIELHARMGNKWARMAAYLPGRTDNEIKNYWNTRIKRRQRAGLPPYPSDVRVRVFNENKNQSIRDLNSGDKLHNEVPPVNVSGFPEVQFESYKGNTGASFYGLPFPDSSFGNMLTQGFGSQSCGFINTSLNKRLPESDIFNLGSHESMNMFENFSNDPFEKITQTYSSSYVYDPDPISKNPVPYRGAVSGSHCSINGDYSTSRTLPGTVKMELPSLQYAEPQYHDADLDGWLAPSPLETVDPYIHSPPETVSMQSECSSPRNNGLLEDLLYESVKKQFADKSSNCSETHSDMVDSLALNVCKPGWDGSSDPTSPLACSAASVFNEPTPPIYGGPLDDLQSSKGHSGLEIMLPSAENISTTNIMLREIKPRPDFLRPDALLGTSWFVENSQVAKEHCDMNTALATLLGDSFSGGHNHVAAGTSTCSHGFDIDSYPWNNMPPACQMSELL</sequence>
<evidence type="ECO:0000259" key="13">
    <source>
        <dbReference type="PROSITE" id="PS50090"/>
    </source>
</evidence>
<dbReference type="FunFam" id="1.10.10.60:FF:000119">
    <property type="entry name" value="Transcription factor GAMYB"/>
    <property type="match status" value="1"/>
</dbReference>
<dbReference type="InterPro" id="IPR017930">
    <property type="entry name" value="Myb_dom"/>
</dbReference>
<dbReference type="InterPro" id="IPR001005">
    <property type="entry name" value="SANT/Myb"/>
</dbReference>
<evidence type="ECO:0000256" key="11">
    <source>
        <dbReference type="ARBA" id="ARBA00078675"/>
    </source>
</evidence>
<dbReference type="PROSITE" id="PS50090">
    <property type="entry name" value="MYB_LIKE"/>
    <property type="match status" value="2"/>
</dbReference>
<keyword evidence="5" id="KW-0287">Flowering</keyword>
<organism evidence="15 16">
    <name type="scientific">Iris pallida</name>
    <name type="common">Sweet iris</name>
    <dbReference type="NCBI Taxonomy" id="29817"/>
    <lineage>
        <taxon>Eukaryota</taxon>
        <taxon>Viridiplantae</taxon>
        <taxon>Streptophyta</taxon>
        <taxon>Embryophyta</taxon>
        <taxon>Tracheophyta</taxon>
        <taxon>Spermatophyta</taxon>
        <taxon>Magnoliopsida</taxon>
        <taxon>Liliopsida</taxon>
        <taxon>Asparagales</taxon>
        <taxon>Iridaceae</taxon>
        <taxon>Iridoideae</taxon>
        <taxon>Irideae</taxon>
        <taxon>Iris</taxon>
    </lineage>
</organism>
<evidence type="ECO:0000256" key="8">
    <source>
        <dbReference type="ARBA" id="ARBA00023163"/>
    </source>
</evidence>
<evidence type="ECO:0000256" key="2">
    <source>
        <dbReference type="ARBA" id="ARBA00022737"/>
    </source>
</evidence>
<dbReference type="CDD" id="cd00167">
    <property type="entry name" value="SANT"/>
    <property type="match status" value="2"/>
</dbReference>
<dbReference type="GO" id="GO:0009908">
    <property type="term" value="P:flower development"/>
    <property type="evidence" value="ECO:0007669"/>
    <property type="project" value="UniProtKB-KW"/>
</dbReference>
<dbReference type="Proteomes" id="UP001140949">
    <property type="component" value="Unassembled WGS sequence"/>
</dbReference>
<evidence type="ECO:0000256" key="9">
    <source>
        <dbReference type="ARBA" id="ARBA00023242"/>
    </source>
</evidence>
<feature type="compositionally biased region" description="Basic and acidic residues" evidence="12">
    <location>
        <begin position="7"/>
        <end position="18"/>
    </location>
</feature>
<evidence type="ECO:0000256" key="1">
    <source>
        <dbReference type="ARBA" id="ARBA00004123"/>
    </source>
</evidence>
<dbReference type="PANTHER" id="PTHR47995:SF18">
    <property type="entry name" value="TRANSCRIPTION FACTOR MYB65"/>
    <property type="match status" value="1"/>
</dbReference>
<dbReference type="Gene3D" id="1.10.10.60">
    <property type="entry name" value="Homeodomain-like"/>
    <property type="match status" value="2"/>
</dbReference>
<feature type="domain" description="Myb-like" evidence="13">
    <location>
        <begin position="37"/>
        <end position="89"/>
    </location>
</feature>
<evidence type="ECO:0000259" key="14">
    <source>
        <dbReference type="PROSITE" id="PS51294"/>
    </source>
</evidence>
<evidence type="ECO:0000313" key="16">
    <source>
        <dbReference type="Proteomes" id="UP001140949"/>
    </source>
</evidence>
<feature type="domain" description="Myb-like" evidence="13">
    <location>
        <begin position="90"/>
        <end position="140"/>
    </location>
</feature>
<evidence type="ECO:0000256" key="5">
    <source>
        <dbReference type="ARBA" id="ARBA00023089"/>
    </source>
</evidence>
<evidence type="ECO:0000256" key="10">
    <source>
        <dbReference type="ARBA" id="ARBA00071221"/>
    </source>
</evidence>
<keyword evidence="9" id="KW-0539">Nucleus</keyword>
<dbReference type="SMART" id="SM00717">
    <property type="entry name" value="SANT"/>
    <property type="match status" value="2"/>
</dbReference>
<feature type="domain" description="HTH myb-type" evidence="14">
    <location>
        <begin position="90"/>
        <end position="144"/>
    </location>
</feature>
<evidence type="ECO:0000313" key="15">
    <source>
        <dbReference type="EMBL" id="KAJ6841941.1"/>
    </source>
</evidence>